<accession>A0AAV6RKJ9</accession>
<gene>
    <name evidence="1" type="ORF">JOB18_045153</name>
</gene>
<comment type="caution">
    <text evidence="1">The sequence shown here is derived from an EMBL/GenBank/DDBJ whole genome shotgun (WGS) entry which is preliminary data.</text>
</comment>
<dbReference type="AlphaFoldDB" id="A0AAV6RKJ9"/>
<sequence>MAVVCWRCFVARATAAAEGRRVSSLEEGSKRTHCESILLGIFVKLFQDIYNNNKEIKSNRTLMLYRAECDRLEKDGWRSEAHDIHLRILGFIQQTNAIMQQRDNIFPGRKTVTFRRGPRGYLLQQPSDAAKLLKDNPSLQDKSAPLREDAVGENALTVVRVRGGDASDKTEVLGEYILQFGKYKGKSFRWLLENDVGYTIYLIQHVEKEEAAGVSMTQGHNKDSILSFVRYACSFRNLTSLVSYQPPPKAASEDEQLVGFGARSKSTWREVWDSRADGYAAFILKMMDDDEELERAMLSTEELVECTAAPSSSSLSAEVQPSPATQTGSVKVYACWIEPP</sequence>
<organism evidence="1 2">
    <name type="scientific">Solea senegalensis</name>
    <name type="common">Senegalese sole</name>
    <dbReference type="NCBI Taxonomy" id="28829"/>
    <lineage>
        <taxon>Eukaryota</taxon>
        <taxon>Metazoa</taxon>
        <taxon>Chordata</taxon>
        <taxon>Craniata</taxon>
        <taxon>Vertebrata</taxon>
        <taxon>Euteleostomi</taxon>
        <taxon>Actinopterygii</taxon>
        <taxon>Neopterygii</taxon>
        <taxon>Teleostei</taxon>
        <taxon>Neoteleostei</taxon>
        <taxon>Acanthomorphata</taxon>
        <taxon>Carangaria</taxon>
        <taxon>Pleuronectiformes</taxon>
        <taxon>Pleuronectoidei</taxon>
        <taxon>Soleidae</taxon>
        <taxon>Solea</taxon>
    </lineage>
</organism>
<reference evidence="1 2" key="1">
    <citation type="journal article" date="2021" name="Sci. Rep.">
        <title>Chromosome anchoring in Senegalese sole (Solea senegalensis) reveals sex-associated markers and genome rearrangements in flatfish.</title>
        <authorList>
            <person name="Guerrero-Cozar I."/>
            <person name="Gomez-Garrido J."/>
            <person name="Berbel C."/>
            <person name="Martinez-Blanch J.F."/>
            <person name="Alioto T."/>
            <person name="Claros M.G."/>
            <person name="Gagnaire P.A."/>
            <person name="Manchado M."/>
        </authorList>
    </citation>
    <scope>NUCLEOTIDE SEQUENCE [LARGE SCALE GENOMIC DNA]</scope>
    <source>
        <strain evidence="1">Sse05_10M</strain>
    </source>
</reference>
<evidence type="ECO:0000313" key="1">
    <source>
        <dbReference type="EMBL" id="KAG7506016.1"/>
    </source>
</evidence>
<proteinExistence type="predicted"/>
<dbReference type="EMBL" id="JAGKHQ010000011">
    <property type="protein sequence ID" value="KAG7506016.1"/>
    <property type="molecule type" value="Genomic_DNA"/>
</dbReference>
<keyword evidence="2" id="KW-1185">Reference proteome</keyword>
<evidence type="ECO:0000313" key="2">
    <source>
        <dbReference type="Proteomes" id="UP000693946"/>
    </source>
</evidence>
<protein>
    <submittedName>
        <fullName evidence="1">Uncharacterized protein</fullName>
    </submittedName>
</protein>
<dbReference type="Proteomes" id="UP000693946">
    <property type="component" value="Linkage Group LG19"/>
</dbReference>
<name>A0AAV6RKJ9_SOLSE</name>